<name>A0A2P4XJN1_9STRA</name>
<gene>
    <name evidence="1" type="ORF">PHPALM_18473</name>
</gene>
<comment type="caution">
    <text evidence="1">The sequence shown here is derived from an EMBL/GenBank/DDBJ whole genome shotgun (WGS) entry which is preliminary data.</text>
</comment>
<dbReference type="PANTHER" id="PTHR40866:SF1">
    <property type="entry name" value="BED-TYPE DOMAIN-CONTAINING PROTEIN"/>
    <property type="match status" value="1"/>
</dbReference>
<evidence type="ECO:0000313" key="2">
    <source>
        <dbReference type="Proteomes" id="UP000237271"/>
    </source>
</evidence>
<keyword evidence="2" id="KW-1185">Reference proteome</keyword>
<organism evidence="1 2">
    <name type="scientific">Phytophthora palmivora</name>
    <dbReference type="NCBI Taxonomy" id="4796"/>
    <lineage>
        <taxon>Eukaryota</taxon>
        <taxon>Sar</taxon>
        <taxon>Stramenopiles</taxon>
        <taxon>Oomycota</taxon>
        <taxon>Peronosporomycetes</taxon>
        <taxon>Peronosporales</taxon>
        <taxon>Peronosporaceae</taxon>
        <taxon>Phytophthora</taxon>
    </lineage>
</organism>
<reference evidence="1 2" key="1">
    <citation type="journal article" date="2017" name="Genome Biol. Evol.">
        <title>Phytophthora megakarya and P. palmivora, closely related causal agents of cacao black pod rot, underwent increases in genome sizes and gene numbers by different mechanisms.</title>
        <authorList>
            <person name="Ali S.S."/>
            <person name="Shao J."/>
            <person name="Lary D.J."/>
            <person name="Kronmiller B."/>
            <person name="Shen D."/>
            <person name="Strem M.D."/>
            <person name="Amoako-Attah I."/>
            <person name="Akrofi A.Y."/>
            <person name="Begoude B.A."/>
            <person name="Ten Hoopen G.M."/>
            <person name="Coulibaly K."/>
            <person name="Kebe B.I."/>
            <person name="Melnick R.L."/>
            <person name="Guiltinan M.J."/>
            <person name="Tyler B.M."/>
            <person name="Meinhardt L.W."/>
            <person name="Bailey B.A."/>
        </authorList>
    </citation>
    <scope>NUCLEOTIDE SEQUENCE [LARGE SCALE GENOMIC DNA]</scope>
    <source>
        <strain evidence="2">sbr112.9</strain>
    </source>
</reference>
<proteinExistence type="predicted"/>
<dbReference type="OrthoDB" id="120754at2759"/>
<accession>A0A2P4XJN1</accession>
<dbReference type="EMBL" id="NCKW01009928">
    <property type="protein sequence ID" value="POM65765.1"/>
    <property type="molecule type" value="Genomic_DNA"/>
</dbReference>
<dbReference type="Proteomes" id="UP000237271">
    <property type="component" value="Unassembled WGS sequence"/>
</dbReference>
<evidence type="ECO:0000313" key="1">
    <source>
        <dbReference type="EMBL" id="POM65765.1"/>
    </source>
</evidence>
<protein>
    <submittedName>
        <fullName evidence="1">Uncharacterized protein</fullName>
    </submittedName>
</protein>
<sequence>MLALRTVNQLAVLRQHTKLTLPYQNVIHRCSVYARVARYVRIRDGGGAAFDLIPKTVIYRRFEALLVALSNFKSVTVKPEMENLSLAEVLALFDSTVQHFYVDE</sequence>
<dbReference type="AlphaFoldDB" id="A0A2P4XJN1"/>
<dbReference type="PANTHER" id="PTHR40866">
    <property type="entry name" value="BED-TYPE DOMAIN-CONTAINING PROTEIN"/>
    <property type="match status" value="1"/>
</dbReference>